<dbReference type="InterPro" id="IPR027417">
    <property type="entry name" value="P-loop_NTPase"/>
</dbReference>
<feature type="transmembrane region" description="Helical" evidence="2">
    <location>
        <begin position="30"/>
        <end position="49"/>
    </location>
</feature>
<gene>
    <name evidence="4" type="ORF">DI609_06600</name>
</gene>
<dbReference type="CDD" id="cd01127">
    <property type="entry name" value="TrwB_TraG_TraD_VirD4"/>
    <property type="match status" value="1"/>
</dbReference>
<dbReference type="AlphaFoldDB" id="A0A2W5B397"/>
<dbReference type="Gene3D" id="3.40.50.300">
    <property type="entry name" value="P-loop containing nucleotide triphosphate hydrolases"/>
    <property type="match status" value="1"/>
</dbReference>
<evidence type="ECO:0000256" key="2">
    <source>
        <dbReference type="SAM" id="Phobius"/>
    </source>
</evidence>
<protein>
    <recommendedName>
        <fullName evidence="3">FtsK domain-containing protein</fullName>
    </recommendedName>
</protein>
<comment type="caution">
    <text evidence="4">The sequence shown here is derived from an EMBL/GenBank/DDBJ whole genome shotgun (WGS) entry which is preliminary data.</text>
</comment>
<dbReference type="InterPro" id="IPR002789">
    <property type="entry name" value="HerA_central"/>
</dbReference>
<feature type="domain" description="FtsK" evidence="3">
    <location>
        <begin position="244"/>
        <end position="429"/>
    </location>
</feature>
<keyword evidence="1" id="KW-0067">ATP-binding</keyword>
<keyword evidence="1" id="KW-0547">Nucleotide-binding</keyword>
<dbReference type="PANTHER" id="PTHR30121:SF6">
    <property type="entry name" value="SLR6007 PROTEIN"/>
    <property type="match status" value="1"/>
</dbReference>
<evidence type="ECO:0000256" key="1">
    <source>
        <dbReference type="PROSITE-ProRule" id="PRU00289"/>
    </source>
</evidence>
<feature type="transmembrane region" description="Helical" evidence="2">
    <location>
        <begin position="61"/>
        <end position="84"/>
    </location>
</feature>
<keyword evidence="2" id="KW-0812">Transmembrane</keyword>
<feature type="binding site" evidence="1">
    <location>
        <begin position="261"/>
        <end position="268"/>
    </location>
    <ligand>
        <name>ATP</name>
        <dbReference type="ChEBI" id="CHEBI:30616"/>
    </ligand>
</feature>
<evidence type="ECO:0000259" key="3">
    <source>
        <dbReference type="PROSITE" id="PS50901"/>
    </source>
</evidence>
<dbReference type="EMBL" id="QFNY01000139">
    <property type="protein sequence ID" value="PZP00293.1"/>
    <property type="molecule type" value="Genomic_DNA"/>
</dbReference>
<accession>A0A2W5B397</accession>
<dbReference type="PROSITE" id="PS50901">
    <property type="entry name" value="FTSK"/>
    <property type="match status" value="1"/>
</dbReference>
<keyword evidence="2" id="KW-0472">Membrane</keyword>
<dbReference type="Proteomes" id="UP000249451">
    <property type="component" value="Unassembled WGS sequence"/>
</dbReference>
<dbReference type="GO" id="GO:0005524">
    <property type="term" value="F:ATP binding"/>
    <property type="evidence" value="ECO:0007669"/>
    <property type="project" value="UniProtKB-UniRule"/>
</dbReference>
<evidence type="ECO:0000313" key="4">
    <source>
        <dbReference type="EMBL" id="PZP00293.1"/>
    </source>
</evidence>
<organism evidence="4 5">
    <name type="scientific">Corynebacterium urealyticum</name>
    <dbReference type="NCBI Taxonomy" id="43771"/>
    <lineage>
        <taxon>Bacteria</taxon>
        <taxon>Bacillati</taxon>
        <taxon>Actinomycetota</taxon>
        <taxon>Actinomycetes</taxon>
        <taxon>Mycobacteriales</taxon>
        <taxon>Corynebacteriaceae</taxon>
        <taxon>Corynebacterium</taxon>
    </lineage>
</organism>
<reference evidence="4 5" key="1">
    <citation type="submission" date="2017-11" db="EMBL/GenBank/DDBJ databases">
        <title>Infants hospitalized years apart are colonized by the same room-sourced microbial strains.</title>
        <authorList>
            <person name="Brooks B."/>
            <person name="Olm M.R."/>
            <person name="Firek B.A."/>
            <person name="Baker R."/>
            <person name="Thomas B.C."/>
            <person name="Morowitz M.J."/>
            <person name="Banfield J.F."/>
        </authorList>
    </citation>
    <scope>NUCLEOTIDE SEQUENCE [LARGE SCALE GENOMIC DNA]</scope>
    <source>
        <strain evidence="4">S2_012_000_R3_87</strain>
    </source>
</reference>
<proteinExistence type="predicted"/>
<keyword evidence="2" id="KW-1133">Transmembrane helix</keyword>
<sequence length="598" mass="66665">MTAPTTPQAHQLSEEERNHLMHDAKGKNTALGVTIACCGAALVLLGSALTRKAAYGQLTTVSVVGYVVFLALLIAACMYSFLWYRRELDTWRKSDPIYQAEQQEQSGLPGGMADQAPQQAMGNPEVQRLCTIVSQLGMDFYPKWAEWEFDEDNKNAIVTYAFAAQTPGTLSTSAAQAKVFERLNTGLGKGWAIDLDPETDEITGSKKSDVPKLALPEMWPVVSSPQQAASRFDKLEISIGIGATGAITYKPKQFPHMMMVGSTGGGKSVAVRSIIEEYLAAGYRIFAVDGKGTDYAPYFTHQNFSAISTNLQEHIMVVHKVWSILQSRRSKSARASKAGDTSWRQTMTPILLVLDEFASMRNNLKAEYKTDEIKLVDRDLADILKVGREFRVNVILATQDLKADTVPSDWLDMFPMKVSAGKPSPMTIKKAFPEEIQGEVTRVGQSISRTTPGRSLVAVTDADGKNHVELFQAYWSYTPAETIDAAPDVVRGQWMEFKKNVTDQVPRMYAREWFKMEYPEMDPKDKKDRFAQFREDEPNYIDLTEFDVTNLHRLRPVPLEDPKTLAPIVDNACYDPLSEHYLGNPPLDADGADDIIDF</sequence>
<name>A0A2W5B397_9CORY</name>
<dbReference type="Pfam" id="PF01935">
    <property type="entry name" value="DUF87"/>
    <property type="match status" value="1"/>
</dbReference>
<dbReference type="InterPro" id="IPR051162">
    <property type="entry name" value="T4SS_component"/>
</dbReference>
<dbReference type="InterPro" id="IPR002543">
    <property type="entry name" value="FtsK_dom"/>
</dbReference>
<dbReference type="SUPFAM" id="SSF52540">
    <property type="entry name" value="P-loop containing nucleoside triphosphate hydrolases"/>
    <property type="match status" value="1"/>
</dbReference>
<dbReference type="GO" id="GO:0003677">
    <property type="term" value="F:DNA binding"/>
    <property type="evidence" value="ECO:0007669"/>
    <property type="project" value="InterPro"/>
</dbReference>
<dbReference type="PANTHER" id="PTHR30121">
    <property type="entry name" value="UNCHARACTERIZED PROTEIN YJGR-RELATED"/>
    <property type="match status" value="1"/>
</dbReference>
<evidence type="ECO:0000313" key="5">
    <source>
        <dbReference type="Proteomes" id="UP000249451"/>
    </source>
</evidence>